<evidence type="ECO:0000256" key="11">
    <source>
        <dbReference type="RuleBase" id="RU003357"/>
    </source>
</evidence>
<protein>
    <recommendedName>
        <fullName evidence="17">TonB-dependent receptor</fullName>
    </recommendedName>
</protein>
<comment type="caution">
    <text evidence="15">The sequence shown here is derived from an EMBL/GenBank/DDBJ whole genome shotgun (WGS) entry which is preliminary data.</text>
</comment>
<dbReference type="AlphaFoldDB" id="A0A2N3IDK0"/>
<dbReference type="Pfam" id="PF00593">
    <property type="entry name" value="TonB_dep_Rec_b-barrel"/>
    <property type="match status" value="1"/>
</dbReference>
<name>A0A2N3IDK0_9BACT</name>
<dbReference type="SUPFAM" id="SSF56935">
    <property type="entry name" value="Porins"/>
    <property type="match status" value="1"/>
</dbReference>
<dbReference type="Gene3D" id="2.170.130.10">
    <property type="entry name" value="TonB-dependent receptor, plug domain"/>
    <property type="match status" value="1"/>
</dbReference>
<sequence>MQFKNYILIGLFILASQSLVAQVGTLSGAVTEKDGTNPLIGANVYFHGTTIGAATNSDGYYSFRNLKVGEYEIVVSYSGYGRKKEIIEIKEGANALDFQLNKSERELGEVVVTGTGTPHHLKSAPVQTELISSKMVKAVSASGFDDLMTGISPSFDFSPGSMGAFMQLNGLSNDYILVLVDGKRMYGDVGGQNDINRINPDDIERIEVVKGASSSLYGSEAIAGVINVITKKSKRKIYAESNSRLSEHGNRQYFNKVGLNLGRFSSLTTYSRKESDGWQLSKFEIDDDMDNDDPSDDVLVVTDAKQVNAFEDYTISQRFDFAATNKLSVYAMGSKYEKDVLQPITVKKYGYYYNDFSYSAGAKYLINKKDYIALDFNSDQFKYYYKYNQNDISSKSGKTLHSIREKVLNTDQKREDVNLKYVFSLKKAHQFTLGGEYVNESLKSEGRLVNAKEDAYTLSAFAQDEIKLIKNLSLVAGVRYVKHKEFGNDFTPKLSTLYKFNNFNFRATYAKGFKAPTLKELYYHYEKAGNLYLGNTDLDAQKSDYYSFSAEYIVSKLSFSLSAYQNSVDDMIAYQTVETSAADRADGIKNTRQHYNIGETKSKGIDFLFNVKVGGGFTLGGGYSYVDAMNETDDIRLENVAQNYANFRLLYDRNWKDYALNVSLIGRIQDEKFYEGEKNADGYNLWKLTTSHRFTSAGTSLEITAGVDNIFDYVDDSPYGSHYGTLNPGRTVFIGCNIKFAK</sequence>
<evidence type="ECO:0000313" key="16">
    <source>
        <dbReference type="Proteomes" id="UP000233618"/>
    </source>
</evidence>
<dbReference type="PROSITE" id="PS52016">
    <property type="entry name" value="TONB_DEPENDENT_REC_3"/>
    <property type="match status" value="1"/>
</dbReference>
<dbReference type="GO" id="GO:0015344">
    <property type="term" value="F:siderophore uptake transmembrane transporter activity"/>
    <property type="evidence" value="ECO:0007669"/>
    <property type="project" value="TreeGrafter"/>
</dbReference>
<evidence type="ECO:0000259" key="13">
    <source>
        <dbReference type="Pfam" id="PF00593"/>
    </source>
</evidence>
<comment type="subcellular location">
    <subcellularLocation>
        <location evidence="1 10">Cell outer membrane</location>
        <topology evidence="1 10">Multi-pass membrane protein</topology>
    </subcellularLocation>
</comment>
<evidence type="ECO:0000256" key="5">
    <source>
        <dbReference type="ARBA" id="ARBA00022729"/>
    </source>
</evidence>
<evidence type="ECO:0000256" key="7">
    <source>
        <dbReference type="ARBA" id="ARBA00023136"/>
    </source>
</evidence>
<keyword evidence="6 11" id="KW-0798">TonB box</keyword>
<keyword evidence="9 10" id="KW-0998">Cell outer membrane</keyword>
<dbReference type="InterPro" id="IPR037066">
    <property type="entry name" value="Plug_dom_sf"/>
</dbReference>
<dbReference type="GO" id="GO:0009279">
    <property type="term" value="C:cell outer membrane"/>
    <property type="evidence" value="ECO:0007669"/>
    <property type="project" value="UniProtKB-SubCell"/>
</dbReference>
<dbReference type="PANTHER" id="PTHR30069">
    <property type="entry name" value="TONB-DEPENDENT OUTER MEMBRANE RECEPTOR"/>
    <property type="match status" value="1"/>
</dbReference>
<dbReference type="GO" id="GO:0044718">
    <property type="term" value="P:siderophore transmembrane transport"/>
    <property type="evidence" value="ECO:0007669"/>
    <property type="project" value="TreeGrafter"/>
</dbReference>
<keyword evidence="8" id="KW-0675">Receptor</keyword>
<dbReference type="Pfam" id="PF13715">
    <property type="entry name" value="CarbopepD_reg_2"/>
    <property type="match status" value="1"/>
</dbReference>
<dbReference type="InterPro" id="IPR036942">
    <property type="entry name" value="Beta-barrel_TonB_sf"/>
</dbReference>
<keyword evidence="7 10" id="KW-0472">Membrane</keyword>
<keyword evidence="16" id="KW-1185">Reference proteome</keyword>
<dbReference type="InterPro" id="IPR039426">
    <property type="entry name" value="TonB-dep_rcpt-like"/>
</dbReference>
<evidence type="ECO:0000313" key="15">
    <source>
        <dbReference type="EMBL" id="PKQ68355.1"/>
    </source>
</evidence>
<feature type="domain" description="TonB-dependent receptor plug" evidence="14">
    <location>
        <begin position="122"/>
        <end position="225"/>
    </location>
</feature>
<organism evidence="15 16">
    <name type="scientific">Labilibaculum manganireducens</name>
    <dbReference type="NCBI Taxonomy" id="1940525"/>
    <lineage>
        <taxon>Bacteria</taxon>
        <taxon>Pseudomonadati</taxon>
        <taxon>Bacteroidota</taxon>
        <taxon>Bacteroidia</taxon>
        <taxon>Marinilabiliales</taxon>
        <taxon>Marinifilaceae</taxon>
        <taxon>Labilibaculum</taxon>
    </lineage>
</organism>
<dbReference type="EMBL" id="MVDE01000004">
    <property type="protein sequence ID" value="PKQ68355.1"/>
    <property type="molecule type" value="Genomic_DNA"/>
</dbReference>
<comment type="similarity">
    <text evidence="10 11">Belongs to the TonB-dependent receptor family.</text>
</comment>
<evidence type="ECO:0008006" key="17">
    <source>
        <dbReference type="Google" id="ProtNLM"/>
    </source>
</evidence>
<dbReference type="Gene3D" id="2.60.40.1120">
    <property type="entry name" value="Carboxypeptidase-like, regulatory domain"/>
    <property type="match status" value="1"/>
</dbReference>
<feature type="chain" id="PRO_5014975605" description="TonB-dependent receptor" evidence="12">
    <location>
        <begin position="22"/>
        <end position="742"/>
    </location>
</feature>
<feature type="signal peptide" evidence="12">
    <location>
        <begin position="1"/>
        <end position="21"/>
    </location>
</feature>
<dbReference type="Gene3D" id="2.40.170.20">
    <property type="entry name" value="TonB-dependent receptor, beta-barrel domain"/>
    <property type="match status" value="1"/>
</dbReference>
<evidence type="ECO:0000256" key="12">
    <source>
        <dbReference type="SAM" id="SignalP"/>
    </source>
</evidence>
<evidence type="ECO:0000256" key="4">
    <source>
        <dbReference type="ARBA" id="ARBA00022692"/>
    </source>
</evidence>
<evidence type="ECO:0000256" key="9">
    <source>
        <dbReference type="ARBA" id="ARBA00023237"/>
    </source>
</evidence>
<keyword evidence="2 10" id="KW-0813">Transport</keyword>
<dbReference type="RefSeq" id="WP_101308514.1">
    <property type="nucleotide sequence ID" value="NZ_MVDE01000004.1"/>
</dbReference>
<dbReference type="CDD" id="cd01347">
    <property type="entry name" value="ligand_gated_channel"/>
    <property type="match status" value="1"/>
</dbReference>
<dbReference type="InterPro" id="IPR012910">
    <property type="entry name" value="Plug_dom"/>
</dbReference>
<evidence type="ECO:0000256" key="6">
    <source>
        <dbReference type="ARBA" id="ARBA00023077"/>
    </source>
</evidence>
<dbReference type="SUPFAM" id="SSF49464">
    <property type="entry name" value="Carboxypeptidase regulatory domain-like"/>
    <property type="match status" value="1"/>
</dbReference>
<dbReference type="InterPro" id="IPR000531">
    <property type="entry name" value="Beta-barrel_TonB"/>
</dbReference>
<evidence type="ECO:0000256" key="1">
    <source>
        <dbReference type="ARBA" id="ARBA00004571"/>
    </source>
</evidence>
<keyword evidence="5 12" id="KW-0732">Signal</keyword>
<evidence type="ECO:0000256" key="10">
    <source>
        <dbReference type="PROSITE-ProRule" id="PRU01360"/>
    </source>
</evidence>
<gene>
    <name evidence="15" type="ORF">BZG01_03820</name>
</gene>
<evidence type="ECO:0000259" key="14">
    <source>
        <dbReference type="Pfam" id="PF07715"/>
    </source>
</evidence>
<dbReference type="Pfam" id="PF07715">
    <property type="entry name" value="Plug"/>
    <property type="match status" value="1"/>
</dbReference>
<reference evidence="15 16" key="1">
    <citation type="journal article" date="2017" name="Front. Microbiol.">
        <title>Labilibaculum manganireducens gen. nov., sp. nov. and Labilibaculum filiforme sp. nov., Novel Bacteroidetes Isolated from Subsurface Sediments of the Baltic Sea.</title>
        <authorList>
            <person name="Vandieken V."/>
            <person name="Marshall I.P."/>
            <person name="Niemann H."/>
            <person name="Engelen B."/>
            <person name="Cypionka H."/>
        </authorList>
    </citation>
    <scope>NUCLEOTIDE SEQUENCE [LARGE SCALE GENOMIC DNA]</scope>
    <source>
        <strain evidence="15 16">59.10-2M</strain>
    </source>
</reference>
<keyword evidence="4 10" id="KW-0812">Transmembrane</keyword>
<feature type="domain" description="TonB-dependent receptor-like beta-barrel" evidence="13">
    <location>
        <begin position="319"/>
        <end position="710"/>
    </location>
</feature>
<keyword evidence="3 10" id="KW-1134">Transmembrane beta strand</keyword>
<proteinExistence type="inferred from homology"/>
<dbReference type="Proteomes" id="UP000233618">
    <property type="component" value="Unassembled WGS sequence"/>
</dbReference>
<evidence type="ECO:0000256" key="8">
    <source>
        <dbReference type="ARBA" id="ARBA00023170"/>
    </source>
</evidence>
<evidence type="ECO:0000256" key="2">
    <source>
        <dbReference type="ARBA" id="ARBA00022448"/>
    </source>
</evidence>
<dbReference type="PANTHER" id="PTHR30069:SF29">
    <property type="entry name" value="HEMOGLOBIN AND HEMOGLOBIN-HAPTOGLOBIN-BINDING PROTEIN 1-RELATED"/>
    <property type="match status" value="1"/>
</dbReference>
<evidence type="ECO:0000256" key="3">
    <source>
        <dbReference type="ARBA" id="ARBA00022452"/>
    </source>
</evidence>
<dbReference type="InterPro" id="IPR008969">
    <property type="entry name" value="CarboxyPept-like_regulatory"/>
</dbReference>
<accession>A0A2N3IDK0</accession>